<dbReference type="CDD" id="cd00229">
    <property type="entry name" value="SGNH_hydrolase"/>
    <property type="match status" value="1"/>
</dbReference>
<protein>
    <submittedName>
        <fullName evidence="1">Uncharacterized protein</fullName>
    </submittedName>
</protein>
<dbReference type="Gene3D" id="3.40.50.1110">
    <property type="entry name" value="SGNH hydrolase"/>
    <property type="match status" value="1"/>
</dbReference>
<dbReference type="GO" id="GO:0016788">
    <property type="term" value="F:hydrolase activity, acting on ester bonds"/>
    <property type="evidence" value="ECO:0007669"/>
    <property type="project" value="UniProtKB-ARBA"/>
</dbReference>
<accession>A0A0M5L8X6</accession>
<sequence>MNIRNEIMKIFNKKQTFIIGLLLSLSYPIFADKNSFKFWFPDTNHTYDHLVKDTNCNTQFNNNDPESFEPNKTFLTMYGDSLGDFIDEPAYGYFGWDQYLTLMNFSVEWNVQNLAIGGYTTKSIYDFITACTDRYERRINFKTAPNVAFEIGGNDFWRNALLLTAMPWKFSSVVGRVAFNTKSILYQLRNPRRNKDILVMGNFPNLSYSPTLGNMNQYFSPMATQPDSGFSYNMSQLQSEQKNAMREEEEAAVLALLPPTGWITLLYMPIDLDRLHTEFVESILYIKETYNRVIVNLEIQTGIEELDRLRTQIKNAGTSPTMQDDWYSLWLHRVKNNVSMVTSLGMYFSQGAIEQAVQEVNGRYGKVHFLPLYHLFIRKRDCFEFGQCWVANPWLYQDQIGHLNYIGYTVWAGALSSKVIELDWHNSLRNGPPHYNGAVSIPGDDTVVVALPEEQPPQNVEVEEWPIDFWILVCIFTGKCW</sequence>
<dbReference type="Proteomes" id="UP000056502">
    <property type="component" value="Chromosome I"/>
</dbReference>
<evidence type="ECO:0000313" key="2">
    <source>
        <dbReference type="Proteomes" id="UP000056502"/>
    </source>
</evidence>
<dbReference type="EMBL" id="CP012603">
    <property type="protein sequence ID" value="ALE40816.1"/>
    <property type="molecule type" value="Genomic_DNA"/>
</dbReference>
<dbReference type="PATRIC" id="fig|1279460.3.peg.3738"/>
<proteinExistence type="predicted"/>
<dbReference type="NCBIfam" id="NF047594">
    <property type="entry name" value="LIC10707_fam"/>
    <property type="match status" value="1"/>
</dbReference>
<name>A0A0M5L8X6_LEPIR</name>
<reference evidence="1 2" key="1">
    <citation type="journal article" date="2015" name="Genome Announc.">
        <title>Whole-Genome Sequence of Leptospira interrogans Serovar Hardjo Subtype Hardjoprajitno Strain Norma, Isolated from Cattle in a Leptospirosis Outbreak in Brazil.</title>
        <authorList>
            <person name="Cosate M.R."/>
            <person name="Soares S.C."/>
            <person name="Mendes T.A."/>
            <person name="Raittz R.T."/>
            <person name="Moreira E.C."/>
            <person name="Leite R."/>
            <person name="Fernandes G.R."/>
            <person name="Haddad J.P."/>
            <person name="Ortega J.M."/>
        </authorList>
    </citation>
    <scope>NUCLEOTIDE SEQUENCE [LARGE SCALE GENOMIC DNA]</scope>
    <source>
        <strain evidence="1 2">Norma</strain>
    </source>
</reference>
<evidence type="ECO:0000313" key="1">
    <source>
        <dbReference type="EMBL" id="ALE40816.1"/>
    </source>
</evidence>
<organism evidence="1">
    <name type="scientific">Leptospira interrogans serovar Hardjo str. Norma</name>
    <dbReference type="NCBI Taxonomy" id="1279460"/>
    <lineage>
        <taxon>Bacteria</taxon>
        <taxon>Pseudomonadati</taxon>
        <taxon>Spirochaetota</taxon>
        <taxon>Spirochaetia</taxon>
        <taxon>Leptospirales</taxon>
        <taxon>Leptospiraceae</taxon>
        <taxon>Leptospira</taxon>
    </lineage>
</organism>
<dbReference type="RefSeq" id="WP_001026249.1">
    <property type="nucleotide sequence ID" value="NZ_CP012603.1"/>
</dbReference>
<dbReference type="GeneID" id="61144048"/>
<dbReference type="SUPFAM" id="SSF52266">
    <property type="entry name" value="SGNH hydrolase"/>
    <property type="match status" value="1"/>
</dbReference>
<dbReference type="InterPro" id="IPR036514">
    <property type="entry name" value="SGNH_hydro_sf"/>
</dbReference>
<dbReference type="AlphaFoldDB" id="A0A0M5L8X6"/>
<gene>
    <name evidence="1" type="ORF">G436_3668</name>
</gene>